<dbReference type="AlphaFoldDB" id="A0A6P5XVV2"/>
<comment type="similarity">
    <text evidence="5">Belongs to the RBR family. Ariadne subfamily.</text>
</comment>
<evidence type="ECO:0000256" key="13">
    <source>
        <dbReference type="PROSITE-ProRule" id="PRU00175"/>
    </source>
</evidence>
<dbReference type="InterPro" id="IPR001841">
    <property type="entry name" value="Znf_RING"/>
</dbReference>
<evidence type="ECO:0000256" key="9">
    <source>
        <dbReference type="ARBA" id="ARBA00022737"/>
    </source>
</evidence>
<dbReference type="InterPro" id="IPR013083">
    <property type="entry name" value="Znf_RING/FYVE/PHD"/>
</dbReference>
<evidence type="ECO:0000256" key="2">
    <source>
        <dbReference type="ARBA" id="ARBA00001947"/>
    </source>
</evidence>
<dbReference type="GeneID" id="111286561"/>
<keyword evidence="10 13" id="KW-0863">Zinc-finger</keyword>
<sequence length="343" mass="39224">MVTITPVDEEKSVKKRKMEGLDFPRRVEIIDLESDLFCFPPIKGKGTTKKSAISVEQYSDKRNHQLATKVFPTTSNSNFIDLDNYDDDLFVLNFEPPKTPLGKKREKTKNSFTVLSLIEPGESSNTKKNQEVQDASFICEICVEPKQANESFNIKGCSHAYCTVCMIKYVASKLQDKITAISCPVGNCEGLLEPQYCRNILPREVFDRWGDALCEAIILGSERFYCPFKDCSMLLIDDGGQVVKESECPNCRRLFCAQCKVPWHAGIECGEFQGLDKDEREREDIMLMKLAKDKKWSRCPKCRFVVERTEGCRLMRCRCGTAFCYDCGTTRVDSYHFCHNCKR</sequence>
<evidence type="ECO:0000256" key="1">
    <source>
        <dbReference type="ARBA" id="ARBA00001798"/>
    </source>
</evidence>
<evidence type="ECO:0000256" key="3">
    <source>
        <dbReference type="ARBA" id="ARBA00003976"/>
    </source>
</evidence>
<dbReference type="PANTHER" id="PTHR11685">
    <property type="entry name" value="RBR FAMILY RING FINGER AND IBR DOMAIN-CONTAINING"/>
    <property type="match status" value="1"/>
</dbReference>
<feature type="domain" description="RING-type" evidence="15">
    <location>
        <begin position="135"/>
        <end position="343"/>
    </location>
</feature>
<dbReference type="Gene3D" id="1.20.120.1750">
    <property type="match status" value="1"/>
</dbReference>
<name>A0A6P5XVV2_DURZI</name>
<accession>A0A6P5XVV2</accession>
<dbReference type="KEGG" id="dzi:111286561"/>
<evidence type="ECO:0000256" key="7">
    <source>
        <dbReference type="ARBA" id="ARBA00022679"/>
    </source>
</evidence>
<dbReference type="FunFam" id="3.30.40.10:FF:000230">
    <property type="entry name" value="RBR-type E3 ubiquitin transferase"/>
    <property type="match status" value="1"/>
</dbReference>
<dbReference type="Proteomes" id="UP000515121">
    <property type="component" value="Unplaced"/>
</dbReference>
<keyword evidence="11" id="KW-0833">Ubl conjugation pathway</keyword>
<dbReference type="InterPro" id="IPR044066">
    <property type="entry name" value="TRIAD_supradom"/>
</dbReference>
<dbReference type="CDD" id="cd22584">
    <property type="entry name" value="Rcat_RBR_unk"/>
    <property type="match status" value="1"/>
</dbReference>
<reference evidence="17" key="1">
    <citation type="submission" date="2025-08" db="UniProtKB">
        <authorList>
            <consortium name="RefSeq"/>
        </authorList>
    </citation>
    <scope>IDENTIFICATION</scope>
    <source>
        <tissue evidence="17">Fruit stalk</tissue>
    </source>
</reference>
<comment type="cofactor">
    <cofactor evidence="2">
        <name>Zn(2+)</name>
        <dbReference type="ChEBI" id="CHEBI:29105"/>
    </cofactor>
</comment>
<keyword evidence="16" id="KW-1185">Reference proteome</keyword>
<dbReference type="GO" id="GO:0016567">
    <property type="term" value="P:protein ubiquitination"/>
    <property type="evidence" value="ECO:0007669"/>
    <property type="project" value="UniProtKB-UniPathway"/>
</dbReference>
<dbReference type="UniPathway" id="UPA00143"/>
<dbReference type="SMART" id="SM00647">
    <property type="entry name" value="IBR"/>
    <property type="match status" value="2"/>
</dbReference>
<evidence type="ECO:0000256" key="5">
    <source>
        <dbReference type="ARBA" id="ARBA00005884"/>
    </source>
</evidence>
<dbReference type="GO" id="GO:0008270">
    <property type="term" value="F:zinc ion binding"/>
    <property type="evidence" value="ECO:0007669"/>
    <property type="project" value="UniProtKB-KW"/>
</dbReference>
<dbReference type="OrthoDB" id="10009520at2759"/>
<organism evidence="16 17">
    <name type="scientific">Durio zibethinus</name>
    <name type="common">Durian</name>
    <dbReference type="NCBI Taxonomy" id="66656"/>
    <lineage>
        <taxon>Eukaryota</taxon>
        <taxon>Viridiplantae</taxon>
        <taxon>Streptophyta</taxon>
        <taxon>Embryophyta</taxon>
        <taxon>Tracheophyta</taxon>
        <taxon>Spermatophyta</taxon>
        <taxon>Magnoliopsida</taxon>
        <taxon>eudicotyledons</taxon>
        <taxon>Gunneridae</taxon>
        <taxon>Pentapetalae</taxon>
        <taxon>rosids</taxon>
        <taxon>malvids</taxon>
        <taxon>Malvales</taxon>
        <taxon>Malvaceae</taxon>
        <taxon>Helicteroideae</taxon>
        <taxon>Durio</taxon>
    </lineage>
</organism>
<evidence type="ECO:0000256" key="12">
    <source>
        <dbReference type="ARBA" id="ARBA00022833"/>
    </source>
</evidence>
<dbReference type="InterPro" id="IPR017907">
    <property type="entry name" value="Znf_RING_CS"/>
</dbReference>
<comment type="pathway">
    <text evidence="4">Protein modification; protein ubiquitination.</text>
</comment>
<evidence type="ECO:0000259" key="14">
    <source>
        <dbReference type="PROSITE" id="PS50089"/>
    </source>
</evidence>
<dbReference type="Gene3D" id="3.30.40.10">
    <property type="entry name" value="Zinc/RING finger domain, C3HC4 (zinc finger)"/>
    <property type="match status" value="1"/>
</dbReference>
<dbReference type="PROSITE" id="PS51873">
    <property type="entry name" value="TRIAD"/>
    <property type="match status" value="1"/>
</dbReference>
<protein>
    <recommendedName>
        <fullName evidence="6">RBR-type E3 ubiquitin transferase</fullName>
        <ecNumber evidence="6">2.3.2.31</ecNumber>
    </recommendedName>
</protein>
<keyword evidence="12" id="KW-0862">Zinc</keyword>
<gene>
    <name evidence="17" type="primary">LOC111286561</name>
</gene>
<dbReference type="SUPFAM" id="SSF57850">
    <property type="entry name" value="RING/U-box"/>
    <property type="match status" value="3"/>
</dbReference>
<evidence type="ECO:0000256" key="6">
    <source>
        <dbReference type="ARBA" id="ARBA00012251"/>
    </source>
</evidence>
<dbReference type="PROSITE" id="PS50089">
    <property type="entry name" value="ZF_RING_2"/>
    <property type="match status" value="1"/>
</dbReference>
<dbReference type="EC" id="2.3.2.31" evidence="6"/>
<dbReference type="CDD" id="cd22582">
    <property type="entry name" value="BRcat_RBR_unk"/>
    <property type="match status" value="1"/>
</dbReference>
<dbReference type="InterPro" id="IPR002867">
    <property type="entry name" value="IBR_dom"/>
</dbReference>
<dbReference type="PROSITE" id="PS00518">
    <property type="entry name" value="ZF_RING_1"/>
    <property type="match status" value="1"/>
</dbReference>
<evidence type="ECO:0000256" key="8">
    <source>
        <dbReference type="ARBA" id="ARBA00022723"/>
    </source>
</evidence>
<dbReference type="Pfam" id="PF01485">
    <property type="entry name" value="IBR"/>
    <property type="match status" value="1"/>
</dbReference>
<keyword evidence="7" id="KW-0808">Transferase</keyword>
<evidence type="ECO:0000256" key="10">
    <source>
        <dbReference type="ARBA" id="ARBA00022771"/>
    </source>
</evidence>
<keyword evidence="8" id="KW-0479">Metal-binding</keyword>
<dbReference type="GO" id="GO:0061630">
    <property type="term" value="F:ubiquitin protein ligase activity"/>
    <property type="evidence" value="ECO:0007669"/>
    <property type="project" value="UniProtKB-EC"/>
</dbReference>
<evidence type="ECO:0000256" key="11">
    <source>
        <dbReference type="ARBA" id="ARBA00022786"/>
    </source>
</evidence>
<evidence type="ECO:0000313" key="17">
    <source>
        <dbReference type="RefSeq" id="XP_022732329.1"/>
    </source>
</evidence>
<comment type="catalytic activity">
    <reaction evidence="1">
        <text>[E2 ubiquitin-conjugating enzyme]-S-ubiquitinyl-L-cysteine + [acceptor protein]-L-lysine = [E2 ubiquitin-conjugating enzyme]-L-cysteine + [acceptor protein]-N(6)-ubiquitinyl-L-lysine.</text>
        <dbReference type="EC" id="2.3.2.31"/>
    </reaction>
</comment>
<feature type="domain" description="RING-type" evidence="14">
    <location>
        <begin position="139"/>
        <end position="187"/>
    </location>
</feature>
<evidence type="ECO:0000256" key="4">
    <source>
        <dbReference type="ARBA" id="ARBA00004906"/>
    </source>
</evidence>
<dbReference type="RefSeq" id="XP_022732329.1">
    <property type="nucleotide sequence ID" value="XM_022876594.1"/>
</dbReference>
<evidence type="ECO:0000313" key="16">
    <source>
        <dbReference type="Proteomes" id="UP000515121"/>
    </source>
</evidence>
<dbReference type="InterPro" id="IPR031127">
    <property type="entry name" value="E3_UB_ligase_RBR"/>
</dbReference>
<comment type="function">
    <text evidence="3">Might act as an E3 ubiquitin-protein ligase, or as part of E3 complex, which accepts ubiquitin from specific E2 ubiquitin-conjugating enzymes and then transfers it to substrates.</text>
</comment>
<keyword evidence="9" id="KW-0677">Repeat</keyword>
<proteinExistence type="inferred from homology"/>
<evidence type="ECO:0000259" key="15">
    <source>
        <dbReference type="PROSITE" id="PS51873"/>
    </source>
</evidence>